<keyword evidence="2" id="KW-1185">Reference proteome</keyword>
<gene>
    <name evidence="1" type="ORF">WN51_06838</name>
</gene>
<protein>
    <submittedName>
        <fullName evidence="1">Uncharacterized protein</fullName>
    </submittedName>
</protein>
<accession>A0A0N0BCF4</accession>
<organism evidence="1 2">
    <name type="scientific">Melipona quadrifasciata</name>
    <dbReference type="NCBI Taxonomy" id="166423"/>
    <lineage>
        <taxon>Eukaryota</taxon>
        <taxon>Metazoa</taxon>
        <taxon>Ecdysozoa</taxon>
        <taxon>Arthropoda</taxon>
        <taxon>Hexapoda</taxon>
        <taxon>Insecta</taxon>
        <taxon>Pterygota</taxon>
        <taxon>Neoptera</taxon>
        <taxon>Endopterygota</taxon>
        <taxon>Hymenoptera</taxon>
        <taxon>Apocrita</taxon>
        <taxon>Aculeata</taxon>
        <taxon>Apoidea</taxon>
        <taxon>Anthophila</taxon>
        <taxon>Apidae</taxon>
        <taxon>Melipona</taxon>
    </lineage>
</organism>
<sequence>MRTQGYIYIRTYKCVSSIFMDISRVIDESLFLLFRLSRAIRFLNQHPTLIYTG</sequence>
<proteinExistence type="predicted"/>
<dbReference type="AlphaFoldDB" id="A0A0N0BCF4"/>
<reference evidence="1 2" key="1">
    <citation type="submission" date="2015-07" db="EMBL/GenBank/DDBJ databases">
        <title>The genome of Melipona quadrifasciata.</title>
        <authorList>
            <person name="Pan H."/>
            <person name="Kapheim K."/>
        </authorList>
    </citation>
    <scope>NUCLEOTIDE SEQUENCE [LARGE SCALE GENOMIC DNA]</scope>
    <source>
        <strain evidence="1">0111107301</strain>
        <tissue evidence="1">Whole body</tissue>
    </source>
</reference>
<dbReference type="Proteomes" id="UP000053105">
    <property type="component" value="Unassembled WGS sequence"/>
</dbReference>
<evidence type="ECO:0000313" key="1">
    <source>
        <dbReference type="EMBL" id="KOX68918.1"/>
    </source>
</evidence>
<evidence type="ECO:0000313" key="2">
    <source>
        <dbReference type="Proteomes" id="UP000053105"/>
    </source>
</evidence>
<dbReference type="EMBL" id="KQ435911">
    <property type="protein sequence ID" value="KOX68918.1"/>
    <property type="molecule type" value="Genomic_DNA"/>
</dbReference>
<name>A0A0N0BCF4_9HYME</name>